<dbReference type="KEGG" id="dsc:ABOD76_16330"/>
<organism evidence="1">
    <name type="scientific">Deinococcus sonorensis KR-87</name>
    <dbReference type="NCBI Taxonomy" id="694439"/>
    <lineage>
        <taxon>Bacteria</taxon>
        <taxon>Thermotogati</taxon>
        <taxon>Deinococcota</taxon>
        <taxon>Deinococci</taxon>
        <taxon>Deinococcales</taxon>
        <taxon>Deinococcaceae</taxon>
        <taxon>Deinococcus</taxon>
    </lineage>
</organism>
<gene>
    <name evidence="1" type="ORF">ABOD76_16330</name>
</gene>
<dbReference type="RefSeq" id="WP_350243030.1">
    <property type="nucleotide sequence ID" value="NZ_CP158299.1"/>
</dbReference>
<reference evidence="1" key="1">
    <citation type="submission" date="2024-06" db="EMBL/GenBank/DDBJ databases">
        <title>Draft Genome Sequence of Deinococcus sonorensis Type Strain KR-87, a Biofilm Producing Representative of the Genus Deinococcus.</title>
        <authorList>
            <person name="Boren L.S."/>
            <person name="Grosso R.A."/>
            <person name="Hugenberg-Cox A.N."/>
            <person name="Hill J.T.E."/>
            <person name="Albert C.M."/>
            <person name="Tuohy J.M."/>
        </authorList>
    </citation>
    <scope>NUCLEOTIDE SEQUENCE</scope>
    <source>
        <strain evidence="1">KR-87</strain>
    </source>
</reference>
<name>A0AAU7U943_9DEIO</name>
<dbReference type="PANTHER" id="PTHR37827">
    <property type="entry name" value="TUDOR DOMAIN-CONTAINING PROTEIN"/>
    <property type="match status" value="1"/>
</dbReference>
<accession>A0AAU7U943</accession>
<dbReference type="AlphaFoldDB" id="A0AAU7U943"/>
<sequence length="92" mass="10600">MALCELCGRDVPRTTLHHLVPRVVGRRRGERVVDLPTAQLCPPCHKMLHRLYSNHELGRDLSSLEALRQQPEVQRFVKWVRTQPGSKGVRVK</sequence>
<keyword evidence="1" id="KW-0540">Nuclease</keyword>
<dbReference type="GO" id="GO:0004519">
    <property type="term" value="F:endonuclease activity"/>
    <property type="evidence" value="ECO:0007669"/>
    <property type="project" value="UniProtKB-KW"/>
</dbReference>
<proteinExistence type="predicted"/>
<dbReference type="EMBL" id="CP158299">
    <property type="protein sequence ID" value="XBV84993.1"/>
    <property type="molecule type" value="Genomic_DNA"/>
</dbReference>
<protein>
    <submittedName>
        <fullName evidence="1">HNH endonuclease</fullName>
    </submittedName>
</protein>
<dbReference type="PANTHER" id="PTHR37827:SF1">
    <property type="entry name" value="HNH DOMAIN-CONTAINING PROTEIN"/>
    <property type="match status" value="1"/>
</dbReference>
<keyword evidence="1" id="KW-0378">Hydrolase</keyword>
<evidence type="ECO:0000313" key="1">
    <source>
        <dbReference type="EMBL" id="XBV84993.1"/>
    </source>
</evidence>
<keyword evidence="1" id="KW-0255">Endonuclease</keyword>